<dbReference type="EMBL" id="CP019605">
    <property type="protein sequence ID" value="AQP44257.1"/>
    <property type="molecule type" value="Genomic_DNA"/>
</dbReference>
<evidence type="ECO:0000256" key="1">
    <source>
        <dbReference type="ARBA" id="ARBA00022741"/>
    </source>
</evidence>
<keyword evidence="1" id="KW-0547">Nucleotide-binding</keyword>
<dbReference type="InterPro" id="IPR027417">
    <property type="entry name" value="P-loop_NTPase"/>
</dbReference>
<sequence length="849" mass="93533">MPKLTDRVAGDADSLYEHFSAWAEAEGISLYPHQDESAIELFSGNNLILSTPTGSGKSLVAIAAHFAGLQTDRVSFYTAPIKALVSEKFFALCAVFGADNVGMITGDASVNGDAPIICCTAEVLANIALREGRDADVGLVIADEFHFYSEPDRGWAWQVPLLELPQAQFLLMSATLGDVSALADDLTRRTGRPTSLIDDAERPVPLIFEWSMTPLQDRVMELMHEQKAPVYIVHFTQAEALERAQGLLSLKLIDRSDADRIAEEIGAFRFGPGFGKILSGLVRRGIGVHHAGMLPKYRRLVEQLAQTGLLKVICGTDTLGVGINVPIRTVLFTGLSKYDGNRTRRLRSREFHQIAGRAGRAGYDTVGFVVVQAPEHVIENEKALAKAGDDPKARRKVVRRKPPEGFVGWTEDTYDKIIVAEPESLISRMQVTHATILHIAQRPGDGVEAMRELIWSSHETRDRKRALTRRALALTRGLLRSGVLVKLDRPDPDGRRYALADTVADNFALNQPLAPFAVASLDLLDRDSPTYHLDVVSVIEAVLEDPFQVLLAQQFVARGEAVAQMKADGVEYDERMTLLEEVTWPKPLDELLTHALGLYAQSHPWVDAAMLSPKSVVRDMWERAMSFTQLISVYKLQRSEGTVLRYLSDAYRALRQTVPDEFRTEQLGDLIEWLGETVRQTDSSLLDEWEALTDPDKVAAAVAAAAAGAPPPPPRPVTGNERAFTAMLRTAMFRRVELAARDDVDALAALEESTAGLAEPALPVVMDADAWDEALGEYWDEHDVLLTDGDARGPGLFRIEKGRDRWTILQVIHDPEGNHDWMIRAEADLAASDAAGAAVVRALAFQRLD</sequence>
<dbReference type="PROSITE" id="PS51192">
    <property type="entry name" value="HELICASE_ATP_BIND_1"/>
    <property type="match status" value="1"/>
</dbReference>
<keyword evidence="3 5" id="KW-0347">Helicase</keyword>
<dbReference type="Pfam" id="PF00271">
    <property type="entry name" value="Helicase_C"/>
    <property type="match status" value="1"/>
</dbReference>
<dbReference type="SUPFAM" id="SSF52540">
    <property type="entry name" value="P-loop containing nucleoside triphosphate hydrolases"/>
    <property type="match status" value="1"/>
</dbReference>
<dbReference type="GO" id="GO:0004386">
    <property type="term" value="F:helicase activity"/>
    <property type="evidence" value="ECO:0007669"/>
    <property type="project" value="UniProtKB-KW"/>
</dbReference>
<evidence type="ECO:0000256" key="2">
    <source>
        <dbReference type="ARBA" id="ARBA00022801"/>
    </source>
</evidence>
<dbReference type="PROSITE" id="PS51194">
    <property type="entry name" value="HELICASE_CTER"/>
    <property type="match status" value="1"/>
</dbReference>
<protein>
    <submittedName>
        <fullName evidence="5">DEAD/DEAH box helicase</fullName>
    </submittedName>
</protein>
<dbReference type="InterPro" id="IPR011545">
    <property type="entry name" value="DEAD/DEAH_box_helicase_dom"/>
</dbReference>
<evidence type="ECO:0000256" key="3">
    <source>
        <dbReference type="ARBA" id="ARBA00022806"/>
    </source>
</evidence>
<evidence type="ECO:0000313" key="6">
    <source>
        <dbReference type="Proteomes" id="UP000188324"/>
    </source>
</evidence>
<dbReference type="InterPro" id="IPR050699">
    <property type="entry name" value="RNA-DNA_Helicase"/>
</dbReference>
<organism evidence="5 6">
    <name type="scientific">Tessaracoccus flavus</name>
    <dbReference type="NCBI Taxonomy" id="1610493"/>
    <lineage>
        <taxon>Bacteria</taxon>
        <taxon>Bacillati</taxon>
        <taxon>Actinomycetota</taxon>
        <taxon>Actinomycetes</taxon>
        <taxon>Propionibacteriales</taxon>
        <taxon>Propionibacteriaceae</taxon>
        <taxon>Tessaracoccus</taxon>
    </lineage>
</organism>
<gene>
    <name evidence="5" type="ORF">RPIT_05040</name>
</gene>
<dbReference type="Pfam" id="PF00270">
    <property type="entry name" value="DEAD"/>
    <property type="match status" value="1"/>
</dbReference>
<dbReference type="STRING" id="1610493.RPIT_05040"/>
<proteinExistence type="predicted"/>
<dbReference type="KEGG" id="tfl:RPIT_05040"/>
<dbReference type="AlphaFoldDB" id="A0A1Q2CDT0"/>
<accession>A0A1Q2CDT0</accession>
<keyword evidence="4" id="KW-0067">ATP-binding</keyword>
<evidence type="ECO:0000313" key="5">
    <source>
        <dbReference type="EMBL" id="AQP44257.1"/>
    </source>
</evidence>
<dbReference type="GO" id="GO:0005524">
    <property type="term" value="F:ATP binding"/>
    <property type="evidence" value="ECO:0007669"/>
    <property type="project" value="UniProtKB-KW"/>
</dbReference>
<dbReference type="SMART" id="SM00490">
    <property type="entry name" value="HELICc"/>
    <property type="match status" value="1"/>
</dbReference>
<dbReference type="GO" id="GO:0016787">
    <property type="term" value="F:hydrolase activity"/>
    <property type="evidence" value="ECO:0007669"/>
    <property type="project" value="UniProtKB-KW"/>
</dbReference>
<dbReference type="GO" id="GO:0003676">
    <property type="term" value="F:nucleic acid binding"/>
    <property type="evidence" value="ECO:0007669"/>
    <property type="project" value="InterPro"/>
</dbReference>
<dbReference type="Proteomes" id="UP000188324">
    <property type="component" value="Chromosome"/>
</dbReference>
<name>A0A1Q2CDT0_9ACTN</name>
<dbReference type="InterPro" id="IPR021904">
    <property type="entry name" value="DUF3516"/>
</dbReference>
<dbReference type="OrthoDB" id="3229913at2"/>
<dbReference type="SMART" id="SM00487">
    <property type="entry name" value="DEXDc"/>
    <property type="match status" value="1"/>
</dbReference>
<keyword evidence="2" id="KW-0378">Hydrolase</keyword>
<keyword evidence="6" id="KW-1185">Reference proteome</keyword>
<reference evidence="5 6" key="1">
    <citation type="journal article" date="2016" name="Int. J. Syst. Evol. Microbiol.">
        <title>Tessaracoccus flavus sp. nov., isolated from the drainage system of a lindane-producing factory.</title>
        <authorList>
            <person name="Kumari R."/>
            <person name="Singh P."/>
            <person name="Schumann P."/>
            <person name="Lal R."/>
        </authorList>
    </citation>
    <scope>NUCLEOTIDE SEQUENCE [LARGE SCALE GENOMIC DNA]</scope>
    <source>
        <strain evidence="5 6">RP1T</strain>
    </source>
</reference>
<dbReference type="Pfam" id="PF12029">
    <property type="entry name" value="DUF3516"/>
    <property type="match status" value="1"/>
</dbReference>
<dbReference type="InterPro" id="IPR014001">
    <property type="entry name" value="Helicase_ATP-bd"/>
</dbReference>
<dbReference type="PANTHER" id="PTHR12131">
    <property type="entry name" value="ATP-DEPENDENT RNA AND DNA HELICASE"/>
    <property type="match status" value="1"/>
</dbReference>
<dbReference type="RefSeq" id="WP_077341229.1">
    <property type="nucleotide sequence ID" value="NZ_CP019605.1"/>
</dbReference>
<dbReference type="Gene3D" id="3.40.50.300">
    <property type="entry name" value="P-loop containing nucleotide triphosphate hydrolases"/>
    <property type="match status" value="2"/>
</dbReference>
<evidence type="ECO:0000256" key="4">
    <source>
        <dbReference type="ARBA" id="ARBA00022840"/>
    </source>
</evidence>
<dbReference type="InterPro" id="IPR001650">
    <property type="entry name" value="Helicase_C-like"/>
</dbReference>
<dbReference type="PANTHER" id="PTHR12131:SF1">
    <property type="entry name" value="ATP-DEPENDENT RNA HELICASE SUPV3L1, MITOCHONDRIAL-RELATED"/>
    <property type="match status" value="1"/>
</dbReference>